<reference evidence="1" key="1">
    <citation type="submission" date="2020-05" db="EMBL/GenBank/DDBJ databases">
        <title>WGS assembly of Panicum virgatum.</title>
        <authorList>
            <person name="Lovell J.T."/>
            <person name="Jenkins J."/>
            <person name="Shu S."/>
            <person name="Juenger T.E."/>
            <person name="Schmutz J."/>
        </authorList>
    </citation>
    <scope>NUCLEOTIDE SEQUENCE</scope>
    <source>
        <strain evidence="1">AP13</strain>
    </source>
</reference>
<keyword evidence="2" id="KW-1185">Reference proteome</keyword>
<evidence type="ECO:0000313" key="1">
    <source>
        <dbReference type="EMBL" id="KAG2560818.1"/>
    </source>
</evidence>
<protein>
    <submittedName>
        <fullName evidence="1">Uncharacterized protein</fullName>
    </submittedName>
</protein>
<evidence type="ECO:0000313" key="2">
    <source>
        <dbReference type="Proteomes" id="UP000823388"/>
    </source>
</evidence>
<comment type="caution">
    <text evidence="1">The sequence shown here is derived from an EMBL/GenBank/DDBJ whole genome shotgun (WGS) entry which is preliminary data.</text>
</comment>
<dbReference type="AlphaFoldDB" id="A0A8T0PIT3"/>
<dbReference type="EMBL" id="CM029051">
    <property type="protein sequence ID" value="KAG2560818.1"/>
    <property type="molecule type" value="Genomic_DNA"/>
</dbReference>
<proteinExistence type="predicted"/>
<gene>
    <name evidence="1" type="ORF">PVAP13_8KG348515</name>
</gene>
<accession>A0A8T0PIT3</accession>
<sequence length="75" mass="8364">MWWRPSNPDLSRPLPASARRRARRWLPSFIKYLASTVLPSERPVAGTCVLIFSSTRGIESLAGVRRSLASAEPRG</sequence>
<dbReference type="Proteomes" id="UP000823388">
    <property type="component" value="Chromosome 8K"/>
</dbReference>
<organism evidence="1 2">
    <name type="scientific">Panicum virgatum</name>
    <name type="common">Blackwell switchgrass</name>
    <dbReference type="NCBI Taxonomy" id="38727"/>
    <lineage>
        <taxon>Eukaryota</taxon>
        <taxon>Viridiplantae</taxon>
        <taxon>Streptophyta</taxon>
        <taxon>Embryophyta</taxon>
        <taxon>Tracheophyta</taxon>
        <taxon>Spermatophyta</taxon>
        <taxon>Magnoliopsida</taxon>
        <taxon>Liliopsida</taxon>
        <taxon>Poales</taxon>
        <taxon>Poaceae</taxon>
        <taxon>PACMAD clade</taxon>
        <taxon>Panicoideae</taxon>
        <taxon>Panicodae</taxon>
        <taxon>Paniceae</taxon>
        <taxon>Panicinae</taxon>
        <taxon>Panicum</taxon>
        <taxon>Panicum sect. Hiantes</taxon>
    </lineage>
</organism>
<name>A0A8T0PIT3_PANVG</name>